<protein>
    <submittedName>
        <fullName evidence="1">Uncharacterized protein</fullName>
    </submittedName>
</protein>
<evidence type="ECO:0000313" key="1">
    <source>
        <dbReference type="EMBL" id="CAK5283226.1"/>
    </source>
</evidence>
<comment type="caution">
    <text evidence="1">The sequence shown here is derived from an EMBL/GenBank/DDBJ whole genome shotgun (WGS) entry which is preliminary data.</text>
</comment>
<dbReference type="AlphaFoldDB" id="A0AAD2K8K2"/>
<dbReference type="Proteomes" id="UP001295794">
    <property type="component" value="Unassembled WGS sequence"/>
</dbReference>
<accession>A0AAD2K8K2</accession>
<gene>
    <name evidence="1" type="ORF">MYCIT1_LOCUS35602</name>
</gene>
<evidence type="ECO:0000313" key="2">
    <source>
        <dbReference type="Proteomes" id="UP001295794"/>
    </source>
</evidence>
<dbReference type="EMBL" id="CAVNYO010000466">
    <property type="protein sequence ID" value="CAK5283226.1"/>
    <property type="molecule type" value="Genomic_DNA"/>
</dbReference>
<name>A0AAD2K8K2_9AGAR</name>
<sequence length="70" mass="7955">MWLKTGADNRPQRDTNACGQYAFRLVAPPNNISRLVTCVHRSPSVRDRLSQQALGLPTRRSRPFDCLFVV</sequence>
<keyword evidence="2" id="KW-1185">Reference proteome</keyword>
<organism evidence="1 2">
    <name type="scientific">Mycena citricolor</name>
    <dbReference type="NCBI Taxonomy" id="2018698"/>
    <lineage>
        <taxon>Eukaryota</taxon>
        <taxon>Fungi</taxon>
        <taxon>Dikarya</taxon>
        <taxon>Basidiomycota</taxon>
        <taxon>Agaricomycotina</taxon>
        <taxon>Agaricomycetes</taxon>
        <taxon>Agaricomycetidae</taxon>
        <taxon>Agaricales</taxon>
        <taxon>Marasmiineae</taxon>
        <taxon>Mycenaceae</taxon>
        <taxon>Mycena</taxon>
    </lineage>
</organism>
<reference evidence="1" key="1">
    <citation type="submission" date="2023-11" db="EMBL/GenBank/DDBJ databases">
        <authorList>
            <person name="De Vega J J."/>
            <person name="De Vega J J."/>
        </authorList>
    </citation>
    <scope>NUCLEOTIDE SEQUENCE</scope>
</reference>
<proteinExistence type="predicted"/>